<reference evidence="2" key="1">
    <citation type="journal article" date="2014" name="Int. J. Syst. Evol. Microbiol.">
        <title>Complete genome sequence of Corynebacterium casei LMG S-19264T (=DSM 44701T), isolated from a smear-ripened cheese.</title>
        <authorList>
            <consortium name="US DOE Joint Genome Institute (JGI-PGF)"/>
            <person name="Walter F."/>
            <person name="Albersmeier A."/>
            <person name="Kalinowski J."/>
            <person name="Ruckert C."/>
        </authorList>
    </citation>
    <scope>NUCLEOTIDE SEQUENCE</scope>
    <source>
        <strain evidence="2">KCTC 32255</strain>
    </source>
</reference>
<reference evidence="2" key="2">
    <citation type="submission" date="2020-09" db="EMBL/GenBank/DDBJ databases">
        <authorList>
            <person name="Sun Q."/>
            <person name="Kim S."/>
        </authorList>
    </citation>
    <scope>NUCLEOTIDE SEQUENCE</scope>
    <source>
        <strain evidence="2">KCTC 32255</strain>
    </source>
</reference>
<protein>
    <recommendedName>
        <fullName evidence="4">Rod shape-determining protein MreD</fullName>
    </recommendedName>
</protein>
<keyword evidence="1" id="KW-0472">Membrane</keyword>
<dbReference type="Proteomes" id="UP000648075">
    <property type="component" value="Unassembled WGS sequence"/>
</dbReference>
<dbReference type="AlphaFoldDB" id="A0A918UEW5"/>
<gene>
    <name evidence="2" type="ORF">GCM10011614_10990</name>
</gene>
<accession>A0A918UEW5</accession>
<dbReference type="EMBL" id="BMZA01000002">
    <property type="protein sequence ID" value="GGY97713.1"/>
    <property type="molecule type" value="Genomic_DNA"/>
</dbReference>
<name>A0A918UEW5_9SPHN</name>
<dbReference type="RefSeq" id="WP_189620107.1">
    <property type="nucleotide sequence ID" value="NZ_BMZA01000002.1"/>
</dbReference>
<keyword evidence="1" id="KW-0812">Transmembrane</keyword>
<evidence type="ECO:0000256" key="1">
    <source>
        <dbReference type="SAM" id="Phobius"/>
    </source>
</evidence>
<comment type="caution">
    <text evidence="2">The sequence shown here is derived from an EMBL/GenBank/DDBJ whole genome shotgun (WGS) entry which is preliminary data.</text>
</comment>
<evidence type="ECO:0000313" key="2">
    <source>
        <dbReference type="EMBL" id="GGY97713.1"/>
    </source>
</evidence>
<sequence length="183" mass="19875">MFDGLFARGESEKPRINRAPSPVLARGVPWLTVMLCSMVPGWLLIASAPVLPPFGFLAFVAWVQLRPGLLPIWAGLPLGLFDDLFNGQPFGSSVLLWSLSSNLLDYVERKLPWRNFLTEWLVATALIAAYLLAGALLAHLDGGAATASVLAPQIVIATLAYPIVARAVGTADRFRLRPIMVVR</sequence>
<organism evidence="2 3">
    <name type="scientific">Novosphingobium colocasiae</name>
    <dbReference type="NCBI Taxonomy" id="1256513"/>
    <lineage>
        <taxon>Bacteria</taxon>
        <taxon>Pseudomonadati</taxon>
        <taxon>Pseudomonadota</taxon>
        <taxon>Alphaproteobacteria</taxon>
        <taxon>Sphingomonadales</taxon>
        <taxon>Sphingomonadaceae</taxon>
        <taxon>Novosphingobium</taxon>
    </lineage>
</organism>
<feature type="transmembrane region" description="Helical" evidence="1">
    <location>
        <begin position="42"/>
        <end position="65"/>
    </location>
</feature>
<proteinExistence type="predicted"/>
<evidence type="ECO:0000313" key="3">
    <source>
        <dbReference type="Proteomes" id="UP000648075"/>
    </source>
</evidence>
<keyword evidence="1" id="KW-1133">Transmembrane helix</keyword>
<feature type="transmembrane region" description="Helical" evidence="1">
    <location>
        <begin position="150"/>
        <end position="169"/>
    </location>
</feature>
<feature type="transmembrane region" description="Helical" evidence="1">
    <location>
        <begin position="116"/>
        <end position="138"/>
    </location>
</feature>
<evidence type="ECO:0008006" key="4">
    <source>
        <dbReference type="Google" id="ProtNLM"/>
    </source>
</evidence>
<keyword evidence="3" id="KW-1185">Reference proteome</keyword>